<evidence type="ECO:0000256" key="5">
    <source>
        <dbReference type="ARBA" id="ARBA00023211"/>
    </source>
</evidence>
<evidence type="ECO:0000313" key="9">
    <source>
        <dbReference type="Proteomes" id="UP000623467"/>
    </source>
</evidence>
<dbReference type="InterPro" id="IPR006045">
    <property type="entry name" value="Cupin_1"/>
</dbReference>
<accession>A0A8H6XCR3</accession>
<evidence type="ECO:0000256" key="6">
    <source>
        <dbReference type="SAM" id="SignalP"/>
    </source>
</evidence>
<dbReference type="GO" id="GO:0030145">
    <property type="term" value="F:manganese ion binding"/>
    <property type="evidence" value="ECO:0007669"/>
    <property type="project" value="InterPro"/>
</dbReference>
<reference evidence="8" key="1">
    <citation type="submission" date="2020-05" db="EMBL/GenBank/DDBJ databases">
        <title>Mycena genomes resolve the evolution of fungal bioluminescence.</title>
        <authorList>
            <person name="Tsai I.J."/>
        </authorList>
    </citation>
    <scope>NUCLEOTIDE SEQUENCE</scope>
    <source>
        <strain evidence="8">160909Yilan</strain>
    </source>
</reference>
<feature type="chain" id="PRO_5034215232" evidence="6">
    <location>
        <begin position="19"/>
        <end position="249"/>
    </location>
</feature>
<gene>
    <name evidence="8" type="ORF">MSAN_02192400</name>
</gene>
<comment type="caution">
    <text evidence="8">The sequence shown here is derived from an EMBL/GenBank/DDBJ whole genome shotgun (WGS) entry which is preliminary data.</text>
</comment>
<dbReference type="SMART" id="SM00835">
    <property type="entry name" value="Cupin_1"/>
    <property type="match status" value="1"/>
</dbReference>
<protein>
    <submittedName>
        <fullName evidence="8">RmlC-like cupin</fullName>
    </submittedName>
</protein>
<dbReference type="AlphaFoldDB" id="A0A8H6XCR3"/>
<dbReference type="CDD" id="cd02241">
    <property type="entry name" value="cupin_OxOx"/>
    <property type="match status" value="1"/>
</dbReference>
<evidence type="ECO:0000256" key="3">
    <source>
        <dbReference type="ARBA" id="ARBA00022525"/>
    </source>
</evidence>
<evidence type="ECO:0000313" key="8">
    <source>
        <dbReference type="EMBL" id="KAF7338702.1"/>
    </source>
</evidence>
<dbReference type="SUPFAM" id="SSF51182">
    <property type="entry name" value="RmlC-like cupins"/>
    <property type="match status" value="1"/>
</dbReference>
<dbReference type="GO" id="GO:0005576">
    <property type="term" value="C:extracellular region"/>
    <property type="evidence" value="ECO:0007669"/>
    <property type="project" value="UniProtKB-SubCell"/>
</dbReference>
<comment type="subcellular location">
    <subcellularLocation>
        <location evidence="1">Secreted</location>
    </subcellularLocation>
</comment>
<keyword evidence="4" id="KW-0479">Metal-binding</keyword>
<dbReference type="OrthoDB" id="1921208at2759"/>
<evidence type="ECO:0000259" key="7">
    <source>
        <dbReference type="SMART" id="SM00835"/>
    </source>
</evidence>
<keyword evidence="6" id="KW-0732">Signal</keyword>
<dbReference type="InterPro" id="IPR001929">
    <property type="entry name" value="Germin"/>
</dbReference>
<comment type="similarity">
    <text evidence="2">Belongs to the germin family.</text>
</comment>
<dbReference type="InterPro" id="IPR011051">
    <property type="entry name" value="RmlC_Cupin_sf"/>
</dbReference>
<feature type="signal peptide" evidence="6">
    <location>
        <begin position="1"/>
        <end position="18"/>
    </location>
</feature>
<dbReference type="PRINTS" id="PR00325">
    <property type="entry name" value="GERMIN"/>
</dbReference>
<dbReference type="InterPro" id="IPR014710">
    <property type="entry name" value="RmlC-like_jellyroll"/>
</dbReference>
<name>A0A8H6XCR3_9AGAR</name>
<feature type="domain" description="Cupin type-1" evidence="7">
    <location>
        <begin position="55"/>
        <end position="183"/>
    </location>
</feature>
<dbReference type="Proteomes" id="UP000623467">
    <property type="component" value="Unassembled WGS sequence"/>
</dbReference>
<dbReference type="EMBL" id="JACAZH010000032">
    <property type="protein sequence ID" value="KAF7338702.1"/>
    <property type="molecule type" value="Genomic_DNA"/>
</dbReference>
<keyword evidence="3" id="KW-0964">Secreted</keyword>
<evidence type="ECO:0000256" key="1">
    <source>
        <dbReference type="ARBA" id="ARBA00004613"/>
    </source>
</evidence>
<evidence type="ECO:0000256" key="4">
    <source>
        <dbReference type="ARBA" id="ARBA00022723"/>
    </source>
</evidence>
<dbReference type="Gene3D" id="2.60.120.10">
    <property type="entry name" value="Jelly Rolls"/>
    <property type="match status" value="1"/>
</dbReference>
<keyword evidence="9" id="KW-1185">Reference proteome</keyword>
<organism evidence="8 9">
    <name type="scientific">Mycena sanguinolenta</name>
    <dbReference type="NCBI Taxonomy" id="230812"/>
    <lineage>
        <taxon>Eukaryota</taxon>
        <taxon>Fungi</taxon>
        <taxon>Dikarya</taxon>
        <taxon>Basidiomycota</taxon>
        <taxon>Agaricomycotina</taxon>
        <taxon>Agaricomycetes</taxon>
        <taxon>Agaricomycetidae</taxon>
        <taxon>Agaricales</taxon>
        <taxon>Marasmiineae</taxon>
        <taxon>Mycenaceae</taxon>
        <taxon>Mycena</taxon>
    </lineage>
</organism>
<dbReference type="Pfam" id="PF00190">
    <property type="entry name" value="Cupin_1"/>
    <property type="match status" value="1"/>
</dbReference>
<keyword evidence="5" id="KW-0464">Manganese</keyword>
<proteinExistence type="inferred from homology"/>
<evidence type="ECO:0000256" key="2">
    <source>
        <dbReference type="ARBA" id="ARBA00007456"/>
    </source>
</evidence>
<sequence length="249" mass="26389">MLSFATVFLASIVGSSLGAAVNNTGLVDTLRDAATAVDRVNACPRIRSSYLTFSTPLLESPPVRAARSSSRTSHRSLPLSATVQQWRSESSSRVFNVNGTIRTGMITENGGRFIMTDLQPGQMTIFPQGSIHFQINEGCEPALFVSGLNSEDPGALQIAQRFFGLPPDIVAATLGDIGIEEVMGLNDLIPDSVALGTDECLQRCGITRTSQPTTQQQTRVSGNAFPSGVTASTYATGYQSAPTTSSKSH</sequence>
<dbReference type="PANTHER" id="PTHR31238">
    <property type="entry name" value="GERMIN-LIKE PROTEIN SUBFAMILY 3 MEMBER 3"/>
    <property type="match status" value="1"/>
</dbReference>